<evidence type="ECO:0000256" key="3">
    <source>
        <dbReference type="ARBA" id="ARBA00022692"/>
    </source>
</evidence>
<comment type="catalytic activity">
    <reaction evidence="18">
        <text>Ca(2+)(in) = Ca(2+)(out)</text>
        <dbReference type="Rhea" id="RHEA:29671"/>
        <dbReference type="ChEBI" id="CHEBI:29108"/>
    </reaction>
</comment>
<keyword evidence="6" id="KW-0770">Synapse</keyword>
<dbReference type="AlphaFoldDB" id="A0A8C6KTI0"/>
<dbReference type="SUPFAM" id="SSF90112">
    <property type="entry name" value="Neurotransmitter-gated ion-channel transmembrane pore"/>
    <property type="match status" value="1"/>
</dbReference>
<evidence type="ECO:0000313" key="24">
    <source>
        <dbReference type="Ensembl" id="ENSNFUP00015009896.1"/>
    </source>
</evidence>
<keyword evidence="25" id="KW-1185">Reference proteome</keyword>
<keyword evidence="1 20" id="KW-0813">Transport</keyword>
<feature type="transmembrane region" description="Helical" evidence="20">
    <location>
        <begin position="342"/>
        <end position="369"/>
    </location>
</feature>
<feature type="transmembrane region" description="Helical" evidence="20">
    <location>
        <begin position="464"/>
        <end position="484"/>
    </location>
</feature>
<evidence type="ECO:0000256" key="21">
    <source>
        <dbReference type="SAM" id="MobiDB-lite"/>
    </source>
</evidence>
<comment type="catalytic activity">
    <reaction evidence="16">
        <text>K(+)(in) = K(+)(out)</text>
        <dbReference type="Rhea" id="RHEA:29463"/>
        <dbReference type="ChEBI" id="CHEBI:29103"/>
    </reaction>
</comment>
<dbReference type="GeneTree" id="ENSGT00940000163471"/>
<comment type="similarity">
    <text evidence="20">Belongs to the ligand-gated ion channel (TC 1.A.9) family.</text>
</comment>
<keyword evidence="12" id="KW-0628">Postsynaptic cell membrane</keyword>
<evidence type="ECO:0008006" key="26">
    <source>
        <dbReference type="Google" id="ProtNLM"/>
    </source>
</evidence>
<proteinExistence type="inferred from homology"/>
<evidence type="ECO:0000256" key="16">
    <source>
        <dbReference type="ARBA" id="ARBA00034430"/>
    </source>
</evidence>
<keyword evidence="10" id="KW-0675">Receptor</keyword>
<keyword evidence="14 20" id="KW-0407">Ion channel</keyword>
<reference evidence="24" key="2">
    <citation type="submission" date="2025-08" db="UniProtKB">
        <authorList>
            <consortium name="Ensembl"/>
        </authorList>
    </citation>
    <scope>IDENTIFICATION</scope>
</reference>
<comment type="function">
    <text evidence="19">Forms serotonin (5-hydroxytryptamine/5-HT3)-activated cation-selective channel complexes, which when activated cause fast, depolarizing responses in neurons.</text>
</comment>
<feature type="domain" description="Neurotransmitter-gated ion-channel transmembrane" evidence="23">
    <location>
        <begin position="306"/>
        <end position="381"/>
    </location>
</feature>
<evidence type="ECO:0000256" key="12">
    <source>
        <dbReference type="ARBA" id="ARBA00023257"/>
    </source>
</evidence>
<evidence type="ECO:0000256" key="2">
    <source>
        <dbReference type="ARBA" id="ARBA00022475"/>
    </source>
</evidence>
<evidence type="ECO:0000256" key="20">
    <source>
        <dbReference type="RuleBase" id="RU000687"/>
    </source>
</evidence>
<evidence type="ECO:0000259" key="23">
    <source>
        <dbReference type="Pfam" id="PF02932"/>
    </source>
</evidence>
<dbReference type="PANTHER" id="PTHR18945">
    <property type="entry name" value="NEUROTRANSMITTER GATED ION CHANNEL"/>
    <property type="match status" value="1"/>
</dbReference>
<keyword evidence="13" id="KW-1071">Ligand-gated ion channel</keyword>
<evidence type="ECO:0000256" key="19">
    <source>
        <dbReference type="ARBA" id="ARBA00037540"/>
    </source>
</evidence>
<evidence type="ECO:0000256" key="10">
    <source>
        <dbReference type="ARBA" id="ARBA00023170"/>
    </source>
</evidence>
<feature type="chain" id="PRO_5034417419" description="5-hydroxytryptamine receptor 3A-like" evidence="20">
    <location>
        <begin position="19"/>
        <end position="489"/>
    </location>
</feature>
<keyword evidence="5 20" id="KW-1133">Transmembrane helix</keyword>
<feature type="region of interest" description="Disordered" evidence="21">
    <location>
        <begin position="376"/>
        <end position="401"/>
    </location>
</feature>
<organism evidence="24 25">
    <name type="scientific">Nothobranchius furzeri</name>
    <name type="common">Turquoise killifish</name>
    <dbReference type="NCBI Taxonomy" id="105023"/>
    <lineage>
        <taxon>Eukaryota</taxon>
        <taxon>Metazoa</taxon>
        <taxon>Chordata</taxon>
        <taxon>Craniata</taxon>
        <taxon>Vertebrata</taxon>
        <taxon>Euteleostomi</taxon>
        <taxon>Actinopterygii</taxon>
        <taxon>Neopterygii</taxon>
        <taxon>Teleostei</taxon>
        <taxon>Neoteleostei</taxon>
        <taxon>Acanthomorphata</taxon>
        <taxon>Ovalentaria</taxon>
        <taxon>Atherinomorphae</taxon>
        <taxon>Cyprinodontiformes</taxon>
        <taxon>Nothobranchiidae</taxon>
        <taxon>Nothobranchius</taxon>
    </lineage>
</organism>
<dbReference type="GO" id="GO:0005230">
    <property type="term" value="F:extracellular ligand-gated monoatomic ion channel activity"/>
    <property type="evidence" value="ECO:0007669"/>
    <property type="project" value="InterPro"/>
</dbReference>
<feature type="signal peptide" evidence="20">
    <location>
        <begin position="1"/>
        <end position="18"/>
    </location>
</feature>
<evidence type="ECO:0000256" key="13">
    <source>
        <dbReference type="ARBA" id="ARBA00023286"/>
    </source>
</evidence>
<evidence type="ECO:0000256" key="15">
    <source>
        <dbReference type="ARBA" id="ARBA00034104"/>
    </source>
</evidence>
<evidence type="ECO:0000256" key="6">
    <source>
        <dbReference type="ARBA" id="ARBA00023018"/>
    </source>
</evidence>
<dbReference type="Pfam" id="PF02931">
    <property type="entry name" value="Neur_chan_LBD"/>
    <property type="match status" value="1"/>
</dbReference>
<evidence type="ECO:0000256" key="17">
    <source>
        <dbReference type="ARBA" id="ARBA00036239"/>
    </source>
</evidence>
<reference evidence="24" key="3">
    <citation type="submission" date="2025-09" db="UniProtKB">
        <authorList>
            <consortium name="Ensembl"/>
        </authorList>
    </citation>
    <scope>IDENTIFICATION</scope>
</reference>
<dbReference type="SUPFAM" id="SSF63712">
    <property type="entry name" value="Nicotinic receptor ligand binding domain-like"/>
    <property type="match status" value="1"/>
</dbReference>
<keyword evidence="2" id="KW-1003">Cell membrane</keyword>
<dbReference type="Gene3D" id="2.70.170.10">
    <property type="entry name" value="Neurotransmitter-gated ion-channel ligand-binding domain"/>
    <property type="match status" value="1"/>
</dbReference>
<dbReference type="PROSITE" id="PS00236">
    <property type="entry name" value="NEUROTR_ION_CHANNEL"/>
    <property type="match status" value="1"/>
</dbReference>
<dbReference type="InterPro" id="IPR038050">
    <property type="entry name" value="Neuro_actylchol_rec"/>
</dbReference>
<protein>
    <recommendedName>
        <fullName evidence="26">5-hydroxytryptamine receptor 3A-like</fullName>
    </recommendedName>
</protein>
<evidence type="ECO:0000256" key="11">
    <source>
        <dbReference type="ARBA" id="ARBA00023180"/>
    </source>
</evidence>
<evidence type="ECO:0000259" key="22">
    <source>
        <dbReference type="Pfam" id="PF02931"/>
    </source>
</evidence>
<evidence type="ECO:0000256" key="18">
    <source>
        <dbReference type="ARBA" id="ARBA00036634"/>
    </source>
</evidence>
<evidence type="ECO:0000313" key="25">
    <source>
        <dbReference type="Proteomes" id="UP000694548"/>
    </source>
</evidence>
<evidence type="ECO:0000256" key="4">
    <source>
        <dbReference type="ARBA" id="ARBA00022729"/>
    </source>
</evidence>
<comment type="subcellular location">
    <subcellularLocation>
        <location evidence="15">Postsynaptic cell membrane</location>
        <topology evidence="15">Multi-pass membrane protein</topology>
    </subcellularLocation>
</comment>
<feature type="transmembrane region" description="Helical" evidence="20">
    <location>
        <begin position="313"/>
        <end position="330"/>
    </location>
</feature>
<dbReference type="InterPro" id="IPR036719">
    <property type="entry name" value="Neuro-gated_channel_TM_sf"/>
</dbReference>
<keyword evidence="4 20" id="KW-0732">Signal</keyword>
<keyword evidence="8 20" id="KW-0472">Membrane</keyword>
<dbReference type="InterPro" id="IPR006029">
    <property type="entry name" value="Neurotrans-gated_channel_TM"/>
</dbReference>
<dbReference type="InterPro" id="IPR036734">
    <property type="entry name" value="Neur_chan_lig-bd_sf"/>
</dbReference>
<evidence type="ECO:0000256" key="9">
    <source>
        <dbReference type="ARBA" id="ARBA00023157"/>
    </source>
</evidence>
<feature type="domain" description="Neurotransmitter-gated ion-channel ligand-binding" evidence="22">
    <location>
        <begin position="87"/>
        <end position="280"/>
    </location>
</feature>
<keyword evidence="3 20" id="KW-0812">Transmembrane</keyword>
<keyword evidence="7 20" id="KW-0406">Ion transport</keyword>
<evidence type="ECO:0000256" key="5">
    <source>
        <dbReference type="ARBA" id="ARBA00022989"/>
    </source>
</evidence>
<dbReference type="Proteomes" id="UP000694548">
    <property type="component" value="Chromosome sgr12"/>
</dbReference>
<dbReference type="Gene3D" id="1.20.58.390">
    <property type="entry name" value="Neurotransmitter-gated ion-channel transmembrane domain"/>
    <property type="match status" value="1"/>
</dbReference>
<dbReference type="Ensembl" id="ENSNFUT00015010402.1">
    <property type="protein sequence ID" value="ENSNFUP00015009896.1"/>
    <property type="gene ID" value="ENSNFUG00015004872.1"/>
</dbReference>
<dbReference type="FunFam" id="2.70.170.10:FF:000017">
    <property type="entry name" value="5-hydroxytryptamine receptor 3A"/>
    <property type="match status" value="1"/>
</dbReference>
<accession>A0A8C6KTI0</accession>
<keyword evidence="9" id="KW-1015">Disulfide bond</keyword>
<dbReference type="Pfam" id="PF02932">
    <property type="entry name" value="Neur_chan_memb"/>
    <property type="match status" value="1"/>
</dbReference>
<evidence type="ECO:0000256" key="1">
    <source>
        <dbReference type="ARBA" id="ARBA00022448"/>
    </source>
</evidence>
<keyword evidence="11" id="KW-0325">Glycoprotein</keyword>
<evidence type="ECO:0000256" key="7">
    <source>
        <dbReference type="ARBA" id="ARBA00023065"/>
    </source>
</evidence>
<name>A0A8C6KTI0_NOTFU</name>
<reference evidence="24" key="1">
    <citation type="submission" date="2014-08" db="EMBL/GenBank/DDBJ databases">
        <authorList>
            <person name="Senf B."/>
            <person name="Petzold A."/>
            <person name="Downie B.R."/>
            <person name="Koch P."/>
            <person name="Platzer M."/>
        </authorList>
    </citation>
    <scope>NUCLEOTIDE SEQUENCE [LARGE SCALE GENOMIC DNA]</scope>
    <source>
        <strain evidence="24">GRZ</strain>
    </source>
</reference>
<feature type="transmembrane region" description="Helical" evidence="20">
    <location>
        <begin position="282"/>
        <end position="301"/>
    </location>
</feature>
<dbReference type="InterPro" id="IPR006201">
    <property type="entry name" value="Neur_channel"/>
</dbReference>
<dbReference type="KEGG" id="nfu:107387717"/>
<dbReference type="PRINTS" id="PR00252">
    <property type="entry name" value="NRIONCHANNEL"/>
</dbReference>
<comment type="catalytic activity">
    <reaction evidence="17">
        <text>Na(+)(in) = Na(+)(out)</text>
        <dbReference type="Rhea" id="RHEA:34963"/>
        <dbReference type="ChEBI" id="CHEBI:29101"/>
    </reaction>
</comment>
<sequence>MTLTFICFLLLIVGNISCLESEELQNDQHKSNESFAEFLDVNNARYELSDAGNQTSNHSSDTKAHTCSYLDVLNYLNFTKNKEMYTLTRPVKDHKQKTNLYLVMVVYAILDVRVADQTFIVYVWIEMVWKNEFISWEEEDFCGISKVIVPTDTLWQPDITIEEMVEKDKAPPSPFLQISHEGYTFYRNDKVVISTCKMQVYKFPFDIQSCNITFKSVLYTDEELQFHITEDNALLTAWSKEVMDSQYEWEFLNQSAHKKTVHYFGDDQTVIIYTIKMRRKSMLYVSNFLLPILFFLCLDFASLMMSNSGGEKIGFKITVLLAVTVMQLLLNEILPFTSRRIPLIVVYCIGTFALMLLSLLEAILMKYLAEKDSASQDRKNKNGSGLKEEREIEKGGPIHDEMGDQISSIYKEDSSSSQLTEIFLAVEKVSDELGKMKKFFLLSSKKEEVEPGYWTNVTNKFNTIFSIFYITSVIVFLCTLFSVWTSDSD</sequence>
<evidence type="ECO:0000256" key="14">
    <source>
        <dbReference type="ARBA" id="ARBA00023303"/>
    </source>
</evidence>
<evidence type="ECO:0000256" key="8">
    <source>
        <dbReference type="ARBA" id="ARBA00023136"/>
    </source>
</evidence>
<dbReference type="GeneID" id="107387717"/>
<dbReference type="GO" id="GO:0004888">
    <property type="term" value="F:transmembrane signaling receptor activity"/>
    <property type="evidence" value="ECO:0007669"/>
    <property type="project" value="InterPro"/>
</dbReference>
<dbReference type="InterPro" id="IPR006202">
    <property type="entry name" value="Neur_chan_lig-bd"/>
</dbReference>
<dbReference type="RefSeq" id="XP_015818327.3">
    <property type="nucleotide sequence ID" value="XM_015962841.3"/>
</dbReference>
<dbReference type="GO" id="GO:0045211">
    <property type="term" value="C:postsynaptic membrane"/>
    <property type="evidence" value="ECO:0007669"/>
    <property type="project" value="UniProtKB-SubCell"/>
</dbReference>
<dbReference type="InterPro" id="IPR018000">
    <property type="entry name" value="Neurotransmitter_ion_chnl_CS"/>
</dbReference>